<evidence type="ECO:0000256" key="1">
    <source>
        <dbReference type="SAM" id="MobiDB-lite"/>
    </source>
</evidence>
<dbReference type="EMBL" id="JBICBT010000213">
    <property type="protein sequence ID" value="KAL3120393.1"/>
    <property type="molecule type" value="Genomic_DNA"/>
</dbReference>
<keyword evidence="4" id="KW-1185">Reference proteome</keyword>
<evidence type="ECO:0000313" key="3">
    <source>
        <dbReference type="EMBL" id="KAL3120393.1"/>
    </source>
</evidence>
<feature type="chain" id="PRO_5044740754" evidence="2">
    <location>
        <begin position="16"/>
        <end position="691"/>
    </location>
</feature>
<sequence length="691" mass="78776">MFFLLFFATFGCAVAFNQYSISISILPSLDNTKHQYYAGMKCPSNDKFFPIYEPLVNRFSTQEGDRTELCTEELPADEECPEGFQIGISMLNEQQEDFTWQTWGAFWINGIKFGENNFIYKKIEFGVHFKLDISPKLNESSNIVYRVNVYCADNGNLEFKTFTNSETDVVFSSNYNTYVQIGAEYVPSSSSEAKKCKKYQVKVWPSNVKRLNYIKEQQEVGNTLLEPEFVASDVITNGKLYNNVKFPVHFNLIIEPSLDHEAEPIYYVKVKCNGKESNTFKTFTHGNTQVVLNVKGCPKFDISVSKMDKEIESPKEISSIRAKMKRIGEKIKNGSTYPIEYNEEQKLPEESEEDNDSLGAEDEKIDDDDNMDDNDDDDLDKEIEQIIKQLEMEKGKGFGLEDNEDEFEDSGDDEVDKDIAPKTKKPRAPPKTKANKATQKIAAKKGKKVLESEDDDEGHLEGSDDDPVKMEDKPKPKKPRAPPKTKANKATQKTAAKKGKKKVLESEDDYKDDLEGSEDDYVEKEYAPKTKRPRAPPKTKINKTTSKIAAKKGKKKVSESEDDFEADWDSGDDDWNMNKSAVKGKKKILESEGDDEEDWHYDLADKQDHEKEKNKMKPSSSIVKKKIVKTDVQGKKQIGDHLSTKESVKDVKMQTLKQVKTEAVDNSDDDDFERPIHKKMKSLNNFEGNLP</sequence>
<feature type="compositionally biased region" description="Basic residues" evidence="1">
    <location>
        <begin position="475"/>
        <end position="487"/>
    </location>
</feature>
<feature type="compositionally biased region" description="Basic residues" evidence="1">
    <location>
        <begin position="529"/>
        <end position="541"/>
    </location>
</feature>
<feature type="compositionally biased region" description="Acidic residues" evidence="1">
    <location>
        <begin position="350"/>
        <end position="381"/>
    </location>
</feature>
<evidence type="ECO:0000256" key="2">
    <source>
        <dbReference type="SAM" id="SignalP"/>
    </source>
</evidence>
<keyword evidence="2" id="KW-0732">Signal</keyword>
<feature type="region of interest" description="Disordered" evidence="1">
    <location>
        <begin position="336"/>
        <end position="622"/>
    </location>
</feature>
<gene>
    <name evidence="3" type="ORF">niasHT_009218</name>
</gene>
<feature type="compositionally biased region" description="Acidic residues" evidence="1">
    <location>
        <begin position="506"/>
        <end position="522"/>
    </location>
</feature>
<evidence type="ECO:0000313" key="4">
    <source>
        <dbReference type="Proteomes" id="UP001620626"/>
    </source>
</evidence>
<dbReference type="AlphaFoldDB" id="A0ABD2LYS6"/>
<feature type="compositionally biased region" description="Acidic residues" evidence="1">
    <location>
        <begin position="560"/>
        <end position="575"/>
    </location>
</feature>
<reference evidence="3 4" key="1">
    <citation type="submission" date="2024-10" db="EMBL/GenBank/DDBJ databases">
        <authorList>
            <person name="Kim D."/>
        </authorList>
    </citation>
    <scope>NUCLEOTIDE SEQUENCE [LARGE SCALE GENOMIC DNA]</scope>
    <source>
        <strain evidence="3">BH-2024</strain>
    </source>
</reference>
<proteinExistence type="predicted"/>
<feature type="compositionally biased region" description="Acidic residues" evidence="1">
    <location>
        <begin position="401"/>
        <end position="416"/>
    </location>
</feature>
<organism evidence="3 4">
    <name type="scientific">Heterodera trifolii</name>
    <dbReference type="NCBI Taxonomy" id="157864"/>
    <lineage>
        <taxon>Eukaryota</taxon>
        <taxon>Metazoa</taxon>
        <taxon>Ecdysozoa</taxon>
        <taxon>Nematoda</taxon>
        <taxon>Chromadorea</taxon>
        <taxon>Rhabditida</taxon>
        <taxon>Tylenchina</taxon>
        <taxon>Tylenchomorpha</taxon>
        <taxon>Tylenchoidea</taxon>
        <taxon>Heteroderidae</taxon>
        <taxon>Heteroderinae</taxon>
        <taxon>Heterodera</taxon>
    </lineage>
</organism>
<feature type="compositionally biased region" description="Basic and acidic residues" evidence="1">
    <location>
        <begin position="600"/>
        <end position="615"/>
    </location>
</feature>
<name>A0ABD2LYS6_9BILA</name>
<feature type="signal peptide" evidence="2">
    <location>
        <begin position="1"/>
        <end position="15"/>
    </location>
</feature>
<accession>A0ABD2LYS6</accession>
<feature type="compositionally biased region" description="Basic and acidic residues" evidence="1">
    <location>
        <begin position="382"/>
        <end position="396"/>
    </location>
</feature>
<feature type="compositionally biased region" description="Basic and acidic residues" evidence="1">
    <location>
        <begin position="459"/>
        <end position="474"/>
    </location>
</feature>
<protein>
    <submittedName>
        <fullName evidence="3">Uncharacterized protein</fullName>
    </submittedName>
</protein>
<feature type="compositionally biased region" description="Basic residues" evidence="1">
    <location>
        <begin position="422"/>
        <end position="434"/>
    </location>
</feature>
<dbReference type="Proteomes" id="UP001620626">
    <property type="component" value="Unassembled WGS sequence"/>
</dbReference>
<comment type="caution">
    <text evidence="3">The sequence shown here is derived from an EMBL/GenBank/DDBJ whole genome shotgun (WGS) entry which is preliminary data.</text>
</comment>